<proteinExistence type="predicted"/>
<dbReference type="PANTHER" id="PTHR41313:SF1">
    <property type="entry name" value="DNA METHYLASE ADENINE-SPECIFIC DOMAIN-CONTAINING PROTEIN"/>
    <property type="match status" value="1"/>
</dbReference>
<feature type="compositionally biased region" description="Basic and acidic residues" evidence="2">
    <location>
        <begin position="343"/>
        <end position="360"/>
    </location>
</feature>
<dbReference type="PROSITE" id="PS51192">
    <property type="entry name" value="HELICASE_ATP_BIND_1"/>
    <property type="match status" value="1"/>
</dbReference>
<sequence>MPTKAELYAQMAEKVTTQLTGSWQEWAGFLTTASRLYKYPFHEQLMIYAQRPDATACAEYDLWNEKMGRYVRRGSKGIALVDDSGDRPRLRYVFDISDTGTREHSRTPWLWQLEERHLDSVQAMLERTYDVSGDDLAGQLTKVAGKLAEEYWTEHQQDFFYIVDGSFLEEYDEFNIGVQFKAAATVSITYALMSRCGLEPERYFDHEDFMAIFDFNTPATIGALGTAVSQINQQVLRQIGVTVRNAEREANQERSKQDEQSHDLYPERRLSDSRPEAEPAAGETPGQVRQDEENLPEGTPSHPLQPDVAEREAVPAPSGDRRDRPEQTGADDAPAGEGSGSHRGTESQRSHEVGGADEHLQSSGRGNPDGGAYQQLTLNLFLSEAEQIQSIDEAENVAHTSSAFSFTQNDIDHVLRLGGNTDRQRERVVAAFEKQKTTAEIAEILKTLYHGGNGLGSVSAWYAEDGIHLSHGKSVRYDRSAQVISWESAAERIGELLESGQFASNVELAEAAGYERSLLSEKLWHLYHDLSEDARKAGYLSCLSEIKGNGFPEETRRLMEQLSEPAFRQTLKEEYAAFWTAYQQDRDLLRFHYHRPREIWENLKDLDLPRRTFSSELSQVPTVQHFITEDEIDAAMTGGSSFAGGKGRIYAFFMANHTDKEKVRFLKDEYGIGGRSHALSGATHSGEDHDGKGLHYKKQDCPDVHLNWEKVAKRITSLVQKGRYLTEQEQAQYDKIQAEKELAEEDAIQAQQPEVEKETPKPTLREQFEQYKTVVTAAISEDTAYRNACGHSDRENAVIEGNAAVRRAVLGSKDMELIRLYSDVPEFRQRLHREVIDETYPKLHELLRPLSQEDIDTAICAWNGNIESKHAVVRYMKDHAREKDTAAWLAQEYGGSNSNSLFVVRAGSPEETQLPWPKVQRRLAQLIQEDRFYTEEEQDRFDNIDPIAIREALEERGIVNGQVADPEKLDNDPFIQQVVSDVEQIADAETEQTSKVSISDEEYDAVRRPIPQRTSYDPAAPVYAVGDTVYIEDDAYQITELREDTVQLLPTGMVYPIYRAERKEQFEQLLRADRRNAYYTEFLPIDPGKADQDLRDVLAHGLMDEADKKQIFTLLQSGRSNSEIAYWLSRAYSGEIETLNLETGDIADYRTTAQGIELEVMDAEEKRLAMLYFRWDEVAPLLRGMYARQQDGFGQEQPQPTTESPTFHSETMAVYPGDKNNLPYDVVVERLHIEEPEPPAPVTESEKTFEEVLDEHPVSIQVNGQWQTFPNAKAAEEASYEEYKANLRRNAKNFRITDEHLGEGGPKAKFQANVNAIRLLKELEAAGQQASPEQQEVLSRYVGWGGLSDAFDPEKPAWALEYAQLKELLTPEEYAAARSSTLNAHYTSPTVIQAIYEAVGRMGFETGNILEPSMGVGNFFGMLPEKMRNSRLYGVELDPVSGRIAKQLYPKADITVGGFETTDRRDFFDLAIGNVPFGQYQVNDKAYNKLNFSIHNYFFAKALDQVRPGGVVAFVTSRYTMDAKDSTVRRYLAQRAELLGAIRLPNDAFKKNAGAEVVSDIIFLQKRDRPLDIVPEWTQTGQTEDGFAINRYFIDHPELVLGRQEPVSTAHGMDYTVNPIEGLELSDQLHDAVKYIHGTYQEAELPELGEGEAIDTSIPADPNVKNYSYAIVDGQVYYRENSRMVRPDLNATAEARVKGLVGLRDCVQELIDLQMDAAVSDSTITQKQAELNSLYDSFSEKYGLINDRANRLAYADDSSYYLLCALEVIDEDGKLERKADMFTKRTIKPHQAVAVVDTASEALAVSISEKACVDMDYMSQLTGKTKEELAGELQGVIFRVPGQLEQDGTPHYVTADEYLSGNVRRKLRQAQRAAQQDPVYAVNVEALTAAQPKDLDASEIEVRLGATWIDKEYIQQFMYETFNTPFYLQRSIGVNYSSFTAEWQIKGKSSVSYNDVAAYTTYGTSRANAYKILEDSLNLRDVRIYDTIEDADGKERRVLNAKETTLAAQKQQAIREAFRDWIWRDPERRQTLVRQYNEEMNSTRPREYDGSHITFGGMNPAITLREHQKSAIAHVLYGGNTLLAHEVGAGKTFEMVAASMEAKRLGLCQKSLFVVPNHLTEQWASEFLRLYPSANILVTTKKDFETHNRKKFCARIATGDYDAIIMGHSQFERIPISRERQERLLYEQIDEITEGIAEVQASGGERFTVKQLERTRKSLEARLEKLQAEGRKDDVVTFEQLGVDRLFVDEAHNYKNLFLYTKMRNVAGLSTSDAQKSSDMFAKCRYMDEITGNRGVIFATGTPVSNSMTELYTMQRYLQYERLQELNMTHFDCWASRFGETVTALELAPEGTGYRARTRFSKFFNLPELMNLFKEVADIKTADQLNLPTPEVEYHNIVAQPTEHQQEMVKALSERASLVHSGTVDPSQDNMLKITSDGRKLGLDQRIVNQMLPDEPGTKVNQCVDNIMQIWRDGKADKLTQLVFCDISTPQAKAPASKAAKTLDNPLLHALEGAVPLPEQEPVFTVYDDIRQKLIAQGMPADQIAFIHEANTEVRKKELFSKVRTGQVRVLLGSTAKMGAGTNVQDRLVALHDLDCPWRPGDLAQRKGRIERQGNQNPLVHVYRYVTEGTFDAYLWQTVENKQKFISQIMTSKSPVRSCDDVDETALSFAEIKALCAGDPRIKERMDLDVEVSRLKLMKADHQSKQYRLEDQLLKYFPEEIEKHKGFIKGFESDLEVLAAHPHPEDGFAGMEIRGDLLTDKENAGAALLDACKEVKTSDPVQIGSYRGYAISVEFSAWKQEYTLLLKGQMSHRATLGIDPRGNLTRIDNALAQMPQRLEAAKAQLDNLYQQQAAAKEEVGKPFLYEEELRSKNARLVELDTLLNIDGKGQAHTESVVAKSTRPSVLDTLKRPVQPRSTDKKPKQHEEVR</sequence>
<dbReference type="InterPro" id="IPR027417">
    <property type="entry name" value="P-loop_NTPase"/>
</dbReference>
<dbReference type="SMART" id="SM00487">
    <property type="entry name" value="DEXDc"/>
    <property type="match status" value="1"/>
</dbReference>
<keyword evidence="1" id="KW-0175">Coiled coil</keyword>
<dbReference type="Pfam" id="PF04851">
    <property type="entry name" value="ResIII"/>
    <property type="match status" value="1"/>
</dbReference>
<feature type="compositionally biased region" description="Basic and acidic residues" evidence="2">
    <location>
        <begin position="2917"/>
        <end position="2929"/>
    </location>
</feature>
<dbReference type="InterPro" id="IPR014001">
    <property type="entry name" value="Helicase_ATP-bd"/>
</dbReference>
<dbReference type="GO" id="GO:0003677">
    <property type="term" value="F:DNA binding"/>
    <property type="evidence" value="ECO:0007669"/>
    <property type="project" value="InterPro"/>
</dbReference>
<organism evidence="5 6">
    <name type="scientific">Agathobacter rectalis</name>
    <dbReference type="NCBI Taxonomy" id="39491"/>
    <lineage>
        <taxon>Bacteria</taxon>
        <taxon>Bacillati</taxon>
        <taxon>Bacillota</taxon>
        <taxon>Clostridia</taxon>
        <taxon>Lachnospirales</taxon>
        <taxon>Lachnospiraceae</taxon>
        <taxon>Agathobacter</taxon>
    </lineage>
</organism>
<evidence type="ECO:0000313" key="5">
    <source>
        <dbReference type="EMBL" id="CRL39760.1"/>
    </source>
</evidence>
<feature type="domain" description="Helicase ATP-binding" evidence="3">
    <location>
        <begin position="2072"/>
        <end position="2321"/>
    </location>
</feature>
<feature type="coiled-coil region" evidence="1">
    <location>
        <begin position="2831"/>
        <end position="2858"/>
    </location>
</feature>
<dbReference type="Proteomes" id="UP000049472">
    <property type="component" value="Unassembled WGS sequence"/>
</dbReference>
<dbReference type="PRINTS" id="PR00507">
    <property type="entry name" value="N12N6MTFRASE"/>
</dbReference>
<gene>
    <name evidence="5" type="ORF">T1815_21561</name>
</gene>
<dbReference type="InterPro" id="IPR029063">
    <property type="entry name" value="SAM-dependent_MTases_sf"/>
</dbReference>
<dbReference type="SUPFAM" id="SSF52540">
    <property type="entry name" value="P-loop containing nucleoside triphosphate hydrolases"/>
    <property type="match status" value="2"/>
</dbReference>
<dbReference type="GO" id="GO:0016787">
    <property type="term" value="F:hydrolase activity"/>
    <property type="evidence" value="ECO:0007669"/>
    <property type="project" value="InterPro"/>
</dbReference>
<dbReference type="Gene3D" id="3.40.50.300">
    <property type="entry name" value="P-loop containing nucleotide triphosphate hydrolases"/>
    <property type="match status" value="2"/>
</dbReference>
<evidence type="ECO:0000259" key="4">
    <source>
        <dbReference type="PROSITE" id="PS51194"/>
    </source>
</evidence>
<dbReference type="InterPro" id="IPR006935">
    <property type="entry name" value="Helicase/UvrB_N"/>
</dbReference>
<keyword evidence="6" id="KW-1185">Reference proteome</keyword>
<evidence type="ECO:0000259" key="3">
    <source>
        <dbReference type="PROSITE" id="PS51192"/>
    </source>
</evidence>
<feature type="domain" description="Helicase C-terminal" evidence="4">
    <location>
        <begin position="2502"/>
        <end position="2657"/>
    </location>
</feature>
<feature type="compositionally biased region" description="Basic and acidic residues" evidence="2">
    <location>
        <begin position="247"/>
        <end position="277"/>
    </location>
</feature>
<feature type="compositionally biased region" description="Basic and acidic residues" evidence="2">
    <location>
        <begin position="308"/>
        <end position="326"/>
    </location>
</feature>
<dbReference type="EMBL" id="CVRQ01000023">
    <property type="protein sequence ID" value="CRL39760.1"/>
    <property type="molecule type" value="Genomic_DNA"/>
</dbReference>
<evidence type="ECO:0000256" key="1">
    <source>
        <dbReference type="SAM" id="Coils"/>
    </source>
</evidence>
<dbReference type="PANTHER" id="PTHR41313">
    <property type="entry name" value="ADENINE-SPECIFIC METHYLTRANSFERASE"/>
    <property type="match status" value="1"/>
</dbReference>
<evidence type="ECO:0000313" key="6">
    <source>
        <dbReference type="Proteomes" id="UP000049472"/>
    </source>
</evidence>
<dbReference type="Gene3D" id="3.40.50.150">
    <property type="entry name" value="Vaccinia Virus protein VP39"/>
    <property type="match status" value="1"/>
</dbReference>
<dbReference type="PROSITE" id="PS51194">
    <property type="entry name" value="HELICASE_CTER"/>
    <property type="match status" value="1"/>
</dbReference>
<evidence type="ECO:0000256" key="2">
    <source>
        <dbReference type="SAM" id="MobiDB-lite"/>
    </source>
</evidence>
<dbReference type="SUPFAM" id="SSF53335">
    <property type="entry name" value="S-adenosyl-L-methionine-dependent methyltransferases"/>
    <property type="match status" value="1"/>
</dbReference>
<dbReference type="InterPro" id="IPR052933">
    <property type="entry name" value="DNA_Protect_Modify"/>
</dbReference>
<reference evidence="6" key="1">
    <citation type="submission" date="2015-05" db="EMBL/GenBank/DDBJ databases">
        <authorList>
            <consortium name="Pathogen Informatics"/>
        </authorList>
    </citation>
    <scope>NUCLEOTIDE SEQUENCE [LARGE SCALE GENOMIC DNA]</scope>
    <source>
        <strain evidence="6">T1-815</strain>
    </source>
</reference>
<dbReference type="InterPro" id="IPR001650">
    <property type="entry name" value="Helicase_C-like"/>
</dbReference>
<evidence type="ECO:0008006" key="7">
    <source>
        <dbReference type="Google" id="ProtNLM"/>
    </source>
</evidence>
<feature type="region of interest" description="Disordered" evidence="2">
    <location>
        <begin position="247"/>
        <end position="372"/>
    </location>
</feature>
<protein>
    <recommendedName>
        <fullName evidence="7">Helicase SNF2</fullName>
    </recommendedName>
</protein>
<feature type="region of interest" description="Disordered" evidence="2">
    <location>
        <begin position="2890"/>
        <end position="2929"/>
    </location>
</feature>
<dbReference type="GO" id="GO:0005524">
    <property type="term" value="F:ATP binding"/>
    <property type="evidence" value="ECO:0007669"/>
    <property type="project" value="InterPro"/>
</dbReference>
<accession>A0A0M6WSM4</accession>
<name>A0A0M6WSM4_9FIRM</name>